<reference evidence="3 4" key="1">
    <citation type="submission" date="2023-11" db="EMBL/GenBank/DDBJ databases">
        <title>MicrobeMod: A computational toolkit for identifying prokaryotic methylation and restriction-modification with nanopore sequencing.</title>
        <authorList>
            <person name="Crits-Christoph A."/>
            <person name="Kang S.C."/>
            <person name="Lee H."/>
            <person name="Ostrov N."/>
        </authorList>
    </citation>
    <scope>NUCLEOTIDE SEQUENCE [LARGE SCALE GENOMIC DNA]</scope>
    <source>
        <strain evidence="3 4">DSMZ 700</strain>
    </source>
</reference>
<gene>
    <name evidence="3" type="primary">phaR</name>
    <name evidence="3" type="ORF">SIL87_11005</name>
</gene>
<proteinExistence type="predicted"/>
<dbReference type="Pfam" id="PF07879">
    <property type="entry name" value="PHB_acc_N"/>
    <property type="match status" value="1"/>
</dbReference>
<dbReference type="EMBL" id="JAWXYB010000018">
    <property type="protein sequence ID" value="MDX5931295.1"/>
    <property type="molecule type" value="Genomic_DNA"/>
</dbReference>
<dbReference type="NCBIfam" id="TIGR01848">
    <property type="entry name" value="PHA_reg_PhaR"/>
    <property type="match status" value="1"/>
</dbReference>
<dbReference type="Proteomes" id="UP001279553">
    <property type="component" value="Unassembled WGS sequence"/>
</dbReference>
<accession>A0AAW9DT02</accession>
<protein>
    <submittedName>
        <fullName evidence="3">Polyhydroxyalkanoate synthesis repressor PhaR</fullName>
    </submittedName>
</protein>
<feature type="domain" description="PHA accumulation regulator DNA-binding N-terminal" evidence="2">
    <location>
        <begin position="14"/>
        <end position="73"/>
    </location>
</feature>
<dbReference type="Pfam" id="PF05233">
    <property type="entry name" value="PHB_acc"/>
    <property type="match status" value="1"/>
</dbReference>
<evidence type="ECO:0000313" key="4">
    <source>
        <dbReference type="Proteomes" id="UP001279553"/>
    </source>
</evidence>
<dbReference type="InterPro" id="IPR007897">
    <property type="entry name" value="PHB_accumulat"/>
</dbReference>
<dbReference type="AlphaFoldDB" id="A0AAW9DT02"/>
<dbReference type="InterPro" id="IPR010134">
    <property type="entry name" value="PHA_reg_PhaR"/>
</dbReference>
<dbReference type="RefSeq" id="WP_319614219.1">
    <property type="nucleotide sequence ID" value="NZ_JAWXYB010000018.1"/>
</dbReference>
<evidence type="ECO:0000259" key="2">
    <source>
        <dbReference type="Pfam" id="PF07879"/>
    </source>
</evidence>
<name>A0AAW9DT02_ACIAO</name>
<sequence length="200" mass="22206">MVQTSDSGTSPQVVIKKYANRRLYNTESSSYITLETLSEMVRAGRDFVVYDAKTSEDITRSVLTQIIVEEENKVGQSMLPTTFLRQLIGLYGDNMQGMVPRYLESAMTQFSRQQAQMRAAMQQTMGSFLPPGMEEIGRQNMAMMERAMSLFAPFATRPEAGGATASADGGTEDEIDTLRHEVERLQAELAAAKEKVAKRG</sequence>
<evidence type="ECO:0000313" key="3">
    <source>
        <dbReference type="EMBL" id="MDX5931295.1"/>
    </source>
</evidence>
<keyword evidence="4" id="KW-1185">Reference proteome</keyword>
<organism evidence="3 4">
    <name type="scientific">Acidiphilium acidophilum</name>
    <name type="common">Thiobacillus acidophilus</name>
    <dbReference type="NCBI Taxonomy" id="76588"/>
    <lineage>
        <taxon>Bacteria</taxon>
        <taxon>Pseudomonadati</taxon>
        <taxon>Pseudomonadota</taxon>
        <taxon>Alphaproteobacteria</taxon>
        <taxon>Acetobacterales</taxon>
        <taxon>Acidocellaceae</taxon>
        <taxon>Acidiphilium</taxon>
    </lineage>
</organism>
<dbReference type="InterPro" id="IPR012909">
    <property type="entry name" value="PHA_DNA-bd_N"/>
</dbReference>
<feature type="domain" description="PHB accumulation regulatory" evidence="1">
    <location>
        <begin position="79"/>
        <end position="118"/>
    </location>
</feature>
<evidence type="ECO:0000259" key="1">
    <source>
        <dbReference type="Pfam" id="PF05233"/>
    </source>
</evidence>
<dbReference type="GO" id="GO:0006355">
    <property type="term" value="P:regulation of DNA-templated transcription"/>
    <property type="evidence" value="ECO:0007669"/>
    <property type="project" value="InterPro"/>
</dbReference>
<comment type="caution">
    <text evidence="3">The sequence shown here is derived from an EMBL/GenBank/DDBJ whole genome shotgun (WGS) entry which is preliminary data.</text>
</comment>